<keyword evidence="1" id="KW-0812">Transmembrane</keyword>
<keyword evidence="1" id="KW-0472">Membrane</keyword>
<evidence type="ECO:0000256" key="1">
    <source>
        <dbReference type="SAM" id="Phobius"/>
    </source>
</evidence>
<dbReference type="EMBL" id="CP151657">
    <property type="protein sequence ID" value="WZP15153.1"/>
    <property type="molecule type" value="Genomic_DNA"/>
</dbReference>
<proteinExistence type="predicted"/>
<gene>
    <name evidence="2" type="ORF">AAE021_13325</name>
</gene>
<dbReference type="RefSeq" id="WP_342022821.1">
    <property type="nucleotide sequence ID" value="NZ_CP151657.1"/>
</dbReference>
<feature type="transmembrane region" description="Helical" evidence="1">
    <location>
        <begin position="138"/>
        <end position="164"/>
    </location>
</feature>
<keyword evidence="3" id="KW-1185">Reference proteome</keyword>
<evidence type="ECO:0000313" key="3">
    <source>
        <dbReference type="Proteomes" id="UP001448858"/>
    </source>
</evidence>
<evidence type="ECO:0000313" key="2">
    <source>
        <dbReference type="EMBL" id="WZP15153.1"/>
    </source>
</evidence>
<dbReference type="Proteomes" id="UP001448858">
    <property type="component" value="Chromosome"/>
</dbReference>
<name>A0ABZ2ZVA2_9MICC</name>
<feature type="transmembrane region" description="Helical" evidence="1">
    <location>
        <begin position="20"/>
        <end position="46"/>
    </location>
</feature>
<sequence>MKKGSVAARAYEFFDALTWIALLNIAFIGFTLLGGIIFGFGPSLVAGSTTVRRRVKGEAFKLFPAFWQAWKAEFFRANAVLLPAAAVLAALVSSWQFFRIGQDGLSAVLAPATMVVAGICTIVLSVLVPLLTHYEIRLAAAVPAAVSLTLANPLLLILNGIILAGSVLATVQLPGLLPFFSFGLALYLTTRVALDFFVRNEIRLAVSPLQPAA</sequence>
<accession>A0ABZ2ZVA2</accession>
<protein>
    <submittedName>
        <fullName evidence="2">DUF624 domain-containing protein</fullName>
    </submittedName>
</protein>
<keyword evidence="1" id="KW-1133">Transmembrane helix</keyword>
<reference evidence="2 3" key="1">
    <citation type="submission" date="2024-04" db="EMBL/GenBank/DDBJ databases">
        <title>Arthrobacter sp. from Plains bison fecal sample.</title>
        <authorList>
            <person name="Ruzzini A."/>
        </authorList>
    </citation>
    <scope>NUCLEOTIDE SEQUENCE [LARGE SCALE GENOMIC DNA]</scope>
    <source>
        <strain evidence="2 3">EINP1</strain>
    </source>
</reference>
<feature type="transmembrane region" description="Helical" evidence="1">
    <location>
        <begin position="176"/>
        <end position="194"/>
    </location>
</feature>
<organism evidence="2 3">
    <name type="scientific">Arthrobacter citreus</name>
    <dbReference type="NCBI Taxonomy" id="1670"/>
    <lineage>
        <taxon>Bacteria</taxon>
        <taxon>Bacillati</taxon>
        <taxon>Actinomycetota</taxon>
        <taxon>Actinomycetes</taxon>
        <taxon>Micrococcales</taxon>
        <taxon>Micrococcaceae</taxon>
        <taxon>Arthrobacter</taxon>
    </lineage>
</organism>
<feature type="transmembrane region" description="Helical" evidence="1">
    <location>
        <begin position="104"/>
        <end position="131"/>
    </location>
</feature>
<dbReference type="Pfam" id="PF04854">
    <property type="entry name" value="DUF624"/>
    <property type="match status" value="1"/>
</dbReference>
<dbReference type="InterPro" id="IPR006938">
    <property type="entry name" value="DUF624"/>
</dbReference>
<feature type="transmembrane region" description="Helical" evidence="1">
    <location>
        <begin position="79"/>
        <end position="98"/>
    </location>
</feature>